<dbReference type="EMBL" id="MFCP01000008">
    <property type="protein sequence ID" value="OGE29267.1"/>
    <property type="molecule type" value="Genomic_DNA"/>
</dbReference>
<accession>A0A1F5JKV0</accession>
<dbReference type="AlphaFoldDB" id="A0A1F5JKV0"/>
<name>A0A1F5JKV0_9BACT</name>
<gene>
    <name evidence="1" type="ORF">A2867_05290</name>
</gene>
<comment type="caution">
    <text evidence="1">The sequence shown here is derived from an EMBL/GenBank/DDBJ whole genome shotgun (WGS) entry which is preliminary data.</text>
</comment>
<protein>
    <submittedName>
        <fullName evidence="1">Uncharacterized protein</fullName>
    </submittedName>
</protein>
<dbReference type="Proteomes" id="UP000177555">
    <property type="component" value="Unassembled WGS sequence"/>
</dbReference>
<reference evidence="1 2" key="1">
    <citation type="journal article" date="2016" name="Nat. Commun.">
        <title>Thousands of microbial genomes shed light on interconnected biogeochemical processes in an aquifer system.</title>
        <authorList>
            <person name="Anantharaman K."/>
            <person name="Brown C.T."/>
            <person name="Hug L.A."/>
            <person name="Sharon I."/>
            <person name="Castelle C.J."/>
            <person name="Probst A.J."/>
            <person name="Thomas B.C."/>
            <person name="Singh A."/>
            <person name="Wilkins M.J."/>
            <person name="Karaoz U."/>
            <person name="Brodie E.L."/>
            <person name="Williams K.H."/>
            <person name="Hubbard S.S."/>
            <person name="Banfield J.F."/>
        </authorList>
    </citation>
    <scope>NUCLEOTIDE SEQUENCE [LARGE SCALE GENOMIC DNA]</scope>
</reference>
<evidence type="ECO:0000313" key="2">
    <source>
        <dbReference type="Proteomes" id="UP000177555"/>
    </source>
</evidence>
<evidence type="ECO:0000313" key="1">
    <source>
        <dbReference type="EMBL" id="OGE29267.1"/>
    </source>
</evidence>
<sequence>MYFIVHKKLVTGQELKGVTNTYFEEGGNFKVKLASNSYKKSGKIGEELNSWINSGSLAKITSGAHGSLILSLLGAHLR</sequence>
<organism evidence="1 2">
    <name type="scientific">Candidatus Daviesbacteria bacterium RIFCSPHIGHO2_01_FULL_40_11</name>
    <dbReference type="NCBI Taxonomy" id="1797762"/>
    <lineage>
        <taxon>Bacteria</taxon>
        <taxon>Candidatus Daviesiibacteriota</taxon>
    </lineage>
</organism>
<proteinExistence type="predicted"/>